<dbReference type="InParanoid" id="A0A136J6R2"/>
<feature type="compositionally biased region" description="Low complexity" evidence="1">
    <location>
        <begin position="574"/>
        <end position="586"/>
    </location>
</feature>
<dbReference type="Proteomes" id="UP000070501">
    <property type="component" value="Unassembled WGS sequence"/>
</dbReference>
<feature type="compositionally biased region" description="Acidic residues" evidence="1">
    <location>
        <begin position="320"/>
        <end position="333"/>
    </location>
</feature>
<dbReference type="EMBL" id="KQ964248">
    <property type="protein sequence ID" value="KXJ92817.1"/>
    <property type="molecule type" value="Genomic_DNA"/>
</dbReference>
<keyword evidence="3" id="KW-1185">Reference proteome</keyword>
<sequence length="634" mass="69971">MSRDISPTSRVAYMEDVDEDDEPMSRRTYAKSVVDSSPSKERSNTGRSRKGPMRHSPTSPYDDFSDDNHPSDSRREVKPRPRDSRKNSKSGPVVVSKHATGAPKRPTVRQSKTTGHIPARSVDEAAYYGVPPHPQTIVSRPRSRTRPESYYGQTARQAQRGPPMSQSAYFNGAPPPPGSFGGPPPFAPPGMFNGPPPHMTLPMHGGPPGPPPGPPHGHPPPMDYHGGGPRELSSRFGRPNSSMGFRAPSSYEPDPMLERNMTRKPSTSRKISKDLHDDRMRMPPPARPASARPSASGGDRLVFKAPPPQSMRRKSRPQVLEEDDDDDFDEEDAVVYRPDPRRVSSGYGAGNNPFASRRRDSLEGESDTDLASYKREPPGHGRRRSSQFHGAIDEKTRKAMSYQDGILTHGHGAPLTAETLKYAQNGGSSRSTRSTESRDESDWKHSATTRTTRSSNEEDDITIKLPRGGVIEVGGAKITCATGGDVSIGRGNRQGSDHATERDTATIHDDEDEDEEDDDDYHEPNYRRKSRTMRTQKRIQAEPHVGSYPRSRDPRSMPQQAALPAPQGYANYAPSSYGGSGRRTPGPRGGPQQGGGVYDPYPFAQTFEDEDEYDDDHYYAQPPPGPGYYPQYNY</sequence>
<feature type="compositionally biased region" description="Gly residues" evidence="1">
    <location>
        <begin position="587"/>
        <end position="597"/>
    </location>
</feature>
<protein>
    <submittedName>
        <fullName evidence="2">Uncharacterized protein</fullName>
    </submittedName>
</protein>
<dbReference type="STRING" id="196109.A0A136J6R2"/>
<evidence type="ECO:0000313" key="3">
    <source>
        <dbReference type="Proteomes" id="UP000070501"/>
    </source>
</evidence>
<feature type="region of interest" description="Disordered" evidence="1">
    <location>
        <begin position="1"/>
        <end position="462"/>
    </location>
</feature>
<feature type="compositionally biased region" description="Basic and acidic residues" evidence="1">
    <location>
        <begin position="495"/>
        <end position="508"/>
    </location>
</feature>
<feature type="compositionally biased region" description="Basic and acidic residues" evidence="1">
    <location>
        <begin position="66"/>
        <end position="86"/>
    </location>
</feature>
<gene>
    <name evidence="2" type="ORF">Micbo1qcDRAFT_173968</name>
</gene>
<dbReference type="AlphaFoldDB" id="A0A136J6R2"/>
<accession>A0A136J6R2</accession>
<proteinExistence type="predicted"/>
<reference evidence="3" key="1">
    <citation type="submission" date="2016-02" db="EMBL/GenBank/DDBJ databases">
        <title>Draft genome sequence of Microdochium bolleyi, a fungal endophyte of beachgrass.</title>
        <authorList>
            <consortium name="DOE Joint Genome Institute"/>
            <person name="David A.S."/>
            <person name="May G."/>
            <person name="Haridas S."/>
            <person name="Lim J."/>
            <person name="Wang M."/>
            <person name="Labutti K."/>
            <person name="Lipzen A."/>
            <person name="Barry K."/>
            <person name="Grigoriev I.V."/>
        </authorList>
    </citation>
    <scope>NUCLEOTIDE SEQUENCE [LARGE SCALE GENOMIC DNA]</scope>
    <source>
        <strain evidence="3">J235TASD1</strain>
    </source>
</reference>
<evidence type="ECO:0000256" key="1">
    <source>
        <dbReference type="SAM" id="MobiDB-lite"/>
    </source>
</evidence>
<feature type="compositionally biased region" description="Basic and acidic residues" evidence="1">
    <location>
        <begin position="433"/>
        <end position="445"/>
    </location>
</feature>
<feature type="compositionally biased region" description="Pro residues" evidence="1">
    <location>
        <begin position="173"/>
        <end position="222"/>
    </location>
</feature>
<feature type="region of interest" description="Disordered" evidence="1">
    <location>
        <begin position="480"/>
        <end position="634"/>
    </location>
</feature>
<organism evidence="2 3">
    <name type="scientific">Microdochium bolleyi</name>
    <dbReference type="NCBI Taxonomy" id="196109"/>
    <lineage>
        <taxon>Eukaryota</taxon>
        <taxon>Fungi</taxon>
        <taxon>Dikarya</taxon>
        <taxon>Ascomycota</taxon>
        <taxon>Pezizomycotina</taxon>
        <taxon>Sordariomycetes</taxon>
        <taxon>Xylariomycetidae</taxon>
        <taxon>Xylariales</taxon>
        <taxon>Microdochiaceae</taxon>
        <taxon>Microdochium</taxon>
    </lineage>
</organism>
<name>A0A136J6R2_9PEZI</name>
<feature type="compositionally biased region" description="Acidic residues" evidence="1">
    <location>
        <begin position="509"/>
        <end position="521"/>
    </location>
</feature>
<feature type="compositionally biased region" description="Basic and acidic residues" evidence="1">
    <location>
        <begin position="271"/>
        <end position="281"/>
    </location>
</feature>
<evidence type="ECO:0000313" key="2">
    <source>
        <dbReference type="EMBL" id="KXJ92817.1"/>
    </source>
</evidence>
<dbReference type="OrthoDB" id="4898142at2759"/>
<feature type="compositionally biased region" description="Basic residues" evidence="1">
    <location>
        <begin position="527"/>
        <end position="537"/>
    </location>
</feature>